<protein>
    <recommendedName>
        <fullName evidence="3">DUF4932 domain-containing protein</fullName>
    </recommendedName>
</protein>
<organism evidence="1 2">
    <name type="scientific">Rufibacter quisquiliarum</name>
    <dbReference type="NCBI Taxonomy" id="1549639"/>
    <lineage>
        <taxon>Bacteria</taxon>
        <taxon>Pseudomonadati</taxon>
        <taxon>Bacteroidota</taxon>
        <taxon>Cytophagia</taxon>
        <taxon>Cytophagales</taxon>
        <taxon>Hymenobacteraceae</taxon>
        <taxon>Rufibacter</taxon>
    </lineage>
</organism>
<dbReference type="RefSeq" id="WP_182514295.1">
    <property type="nucleotide sequence ID" value="NZ_JACJIQ010000021.1"/>
</dbReference>
<accession>A0A839GIC2</accession>
<comment type="caution">
    <text evidence="1">The sequence shown here is derived from an EMBL/GenBank/DDBJ whole genome shotgun (WGS) entry which is preliminary data.</text>
</comment>
<evidence type="ECO:0000313" key="1">
    <source>
        <dbReference type="EMBL" id="MBA9079394.1"/>
    </source>
</evidence>
<reference evidence="1 2" key="1">
    <citation type="submission" date="2020-08" db="EMBL/GenBank/DDBJ databases">
        <title>Genomic Encyclopedia of Type Strains, Phase IV (KMG-IV): sequencing the most valuable type-strain genomes for metagenomic binning, comparative biology and taxonomic classification.</title>
        <authorList>
            <person name="Goeker M."/>
        </authorList>
    </citation>
    <scope>NUCLEOTIDE SEQUENCE [LARGE SCALE GENOMIC DNA]</scope>
    <source>
        <strain evidence="1 2">DSM 29854</strain>
    </source>
</reference>
<dbReference type="AlphaFoldDB" id="A0A839GIC2"/>
<evidence type="ECO:0008006" key="3">
    <source>
        <dbReference type="Google" id="ProtNLM"/>
    </source>
</evidence>
<evidence type="ECO:0000313" key="2">
    <source>
        <dbReference type="Proteomes" id="UP000563094"/>
    </source>
</evidence>
<keyword evidence="2" id="KW-1185">Reference proteome</keyword>
<name>A0A839GIC2_9BACT</name>
<dbReference type="Proteomes" id="UP000563094">
    <property type="component" value="Unassembled WGS sequence"/>
</dbReference>
<sequence>MKTVFKSALGLVLTLGLVTGHAQKKKELPVLHSNVETITYVLNNTDRNPGWRISPDLKPDRLEVECKQKVMKVAFVTDVDSVSFQVKAGDTLQFYVLQKGREKALTEIVGTPKNVNFTKKYIKAHKGKSTVEIPEVHELANVLVALSTVGQQDSNMVDMTTPYYKEVMAYFAPYKNHPIMQVVNRHITKPFDNDSYWYYYALKMNACAYVFDKKGHIRNEGIIRKMGFNNQADPMAANLALVEDFARKSNFRAFYQKHQLYYGSLLQTYRSLNPMEQMQTWLEAKFPTKYGSYRVTFSPLVGGAHSTQRFEDNGFGQTVMFVCRAEPVAQYNAKVNEMLASRVVFTEIDHNFVNPMSDTYIRQINEVFSDRKKWAAEGNGTSAYGSPYTVFNEYMTWAVYSLYCLDTFSAEDNATFLPLMERQMEKGRSFIKFGAFNQKLLALYKENPSRSIEDLYTQMLAWSKTQ</sequence>
<dbReference type="EMBL" id="JACJIQ010000021">
    <property type="protein sequence ID" value="MBA9079394.1"/>
    <property type="molecule type" value="Genomic_DNA"/>
</dbReference>
<gene>
    <name evidence="1" type="ORF">FHS90_004129</name>
</gene>
<proteinExistence type="predicted"/>